<dbReference type="RefSeq" id="WP_154363901.1">
    <property type="nucleotide sequence ID" value="NZ_WKJM01000006.1"/>
</dbReference>
<gene>
    <name evidence="1" type="primary">dndE</name>
    <name evidence="1" type="ORF">GJ697_09860</name>
</gene>
<protein>
    <submittedName>
        <fullName evidence="1">DNA sulfur modification protein DndE</fullName>
    </submittedName>
</protein>
<accession>A0A6L5QEH8</accession>
<dbReference type="AlphaFoldDB" id="A0A6L5QEH8"/>
<keyword evidence="2" id="KW-1185">Reference proteome</keyword>
<dbReference type="InterPro" id="IPR038472">
    <property type="entry name" value="DndE_sf"/>
</dbReference>
<evidence type="ECO:0000313" key="2">
    <source>
        <dbReference type="Proteomes" id="UP000481037"/>
    </source>
</evidence>
<reference evidence="1 2" key="1">
    <citation type="submission" date="2019-11" db="EMBL/GenBank/DDBJ databases">
        <title>Novel species isolated from a subtropical stream in China.</title>
        <authorList>
            <person name="Lu H."/>
        </authorList>
    </citation>
    <scope>NUCLEOTIDE SEQUENCE [LARGE SCALE GENOMIC DNA]</scope>
    <source>
        <strain evidence="1 2">FT25W</strain>
    </source>
</reference>
<dbReference type="Pfam" id="PF08870">
    <property type="entry name" value="DndE"/>
    <property type="match status" value="1"/>
</dbReference>
<dbReference type="NCBIfam" id="TIGR03184">
    <property type="entry name" value="DNA_S_dndE"/>
    <property type="match status" value="1"/>
</dbReference>
<sequence length="128" mass="14537">MPIDRIRLTASAKNQLIALKRKTNIEHNNALCRHAFCISLANESIPPKEFFNFNGGLEIDWRTFSGGQESLYLNLLALRMLRDGISIDEATLRETLALHLHRGLSYLASRKEDDLLMVLTHELMSADT</sequence>
<dbReference type="Proteomes" id="UP000481037">
    <property type="component" value="Unassembled WGS sequence"/>
</dbReference>
<dbReference type="Gene3D" id="1.10.1220.160">
    <property type="entry name" value="DNA sulphur modification protein DndE"/>
    <property type="match status" value="1"/>
</dbReference>
<dbReference type="EMBL" id="WKJM01000006">
    <property type="protein sequence ID" value="MRX08137.1"/>
    <property type="molecule type" value="Genomic_DNA"/>
</dbReference>
<organism evidence="1 2">
    <name type="scientific">Duganella alba</name>
    <dbReference type="NCBI Taxonomy" id="2666081"/>
    <lineage>
        <taxon>Bacteria</taxon>
        <taxon>Pseudomonadati</taxon>
        <taxon>Pseudomonadota</taxon>
        <taxon>Betaproteobacteria</taxon>
        <taxon>Burkholderiales</taxon>
        <taxon>Oxalobacteraceae</taxon>
        <taxon>Telluria group</taxon>
        <taxon>Duganella</taxon>
    </lineage>
</organism>
<evidence type="ECO:0000313" key="1">
    <source>
        <dbReference type="EMBL" id="MRX08137.1"/>
    </source>
</evidence>
<comment type="caution">
    <text evidence="1">The sequence shown here is derived from an EMBL/GenBank/DDBJ whole genome shotgun (WGS) entry which is preliminary data.</text>
</comment>
<dbReference type="InterPro" id="IPR014969">
    <property type="entry name" value="DNA_S_DndE"/>
</dbReference>
<proteinExistence type="predicted"/>
<name>A0A6L5QEH8_9BURK</name>